<organism evidence="2 3">
    <name type="scientific">Aliidongia dinghuensis</name>
    <dbReference type="NCBI Taxonomy" id="1867774"/>
    <lineage>
        <taxon>Bacteria</taxon>
        <taxon>Pseudomonadati</taxon>
        <taxon>Pseudomonadota</taxon>
        <taxon>Alphaproteobacteria</taxon>
        <taxon>Rhodospirillales</taxon>
        <taxon>Dongiaceae</taxon>
        <taxon>Aliidongia</taxon>
    </lineage>
</organism>
<dbReference type="GO" id="GO:0008757">
    <property type="term" value="F:S-adenosylmethionine-dependent methyltransferase activity"/>
    <property type="evidence" value="ECO:0007669"/>
    <property type="project" value="InterPro"/>
</dbReference>
<name>A0A8J2YSK5_9PROT</name>
<evidence type="ECO:0000313" key="2">
    <source>
        <dbReference type="EMBL" id="GGF09370.1"/>
    </source>
</evidence>
<dbReference type="InterPro" id="IPR029063">
    <property type="entry name" value="SAM-dependent_MTases_sf"/>
</dbReference>
<accession>A0A8J2YSK5</accession>
<keyword evidence="3" id="KW-1185">Reference proteome</keyword>
<reference evidence="2" key="1">
    <citation type="journal article" date="2014" name="Int. J. Syst. Evol. Microbiol.">
        <title>Complete genome sequence of Corynebacterium casei LMG S-19264T (=DSM 44701T), isolated from a smear-ripened cheese.</title>
        <authorList>
            <consortium name="US DOE Joint Genome Institute (JGI-PGF)"/>
            <person name="Walter F."/>
            <person name="Albersmeier A."/>
            <person name="Kalinowski J."/>
            <person name="Ruckert C."/>
        </authorList>
    </citation>
    <scope>NUCLEOTIDE SEQUENCE</scope>
    <source>
        <strain evidence="2">CGMCC 1.15725</strain>
    </source>
</reference>
<dbReference type="SUPFAM" id="SSF53335">
    <property type="entry name" value="S-adenosyl-L-methionine-dependent methyltransferases"/>
    <property type="match status" value="1"/>
</dbReference>
<dbReference type="GO" id="GO:0032259">
    <property type="term" value="P:methylation"/>
    <property type="evidence" value="ECO:0007669"/>
    <property type="project" value="UniProtKB-KW"/>
</dbReference>
<dbReference type="PANTHER" id="PTHR43591">
    <property type="entry name" value="METHYLTRANSFERASE"/>
    <property type="match status" value="1"/>
</dbReference>
<reference evidence="2" key="2">
    <citation type="submission" date="2020-09" db="EMBL/GenBank/DDBJ databases">
        <authorList>
            <person name="Sun Q."/>
            <person name="Zhou Y."/>
        </authorList>
    </citation>
    <scope>NUCLEOTIDE SEQUENCE</scope>
    <source>
        <strain evidence="2">CGMCC 1.15725</strain>
    </source>
</reference>
<dbReference type="EMBL" id="BMJQ01000003">
    <property type="protein sequence ID" value="GGF09370.1"/>
    <property type="molecule type" value="Genomic_DNA"/>
</dbReference>
<dbReference type="Gene3D" id="3.40.50.150">
    <property type="entry name" value="Vaccinia Virus protein VP39"/>
    <property type="match status" value="1"/>
</dbReference>
<dbReference type="Proteomes" id="UP000646365">
    <property type="component" value="Unassembled WGS sequence"/>
</dbReference>
<protein>
    <submittedName>
        <fullName evidence="2">Methyltransferase</fullName>
    </submittedName>
</protein>
<dbReference type="PANTHER" id="PTHR43591:SF24">
    <property type="entry name" value="2-METHOXY-6-POLYPRENYL-1,4-BENZOQUINOL METHYLASE, MITOCHONDRIAL"/>
    <property type="match status" value="1"/>
</dbReference>
<dbReference type="CDD" id="cd02440">
    <property type="entry name" value="AdoMet_MTases"/>
    <property type="match status" value="1"/>
</dbReference>
<sequence>MSEPIETLHENQIAYWNGAGGDHWVKRQELTDQVLAPVAEIVLNRAAVAAGERVIDVGCGCGATTSLLAERVGATGAVLAADVSAPMLARAEQRLADRPTVSFVCADAARHPFTPGWADLLFSRFGVMFFGDPAAAFANMRRGLKPGGRVAFACWRKPAENPWMMVPLNAAYEHVPPLPKPGPEDPGPFSFGDPERVTRILSTAGFENVAIEPVDLALDLASGGGVDAAVSYTLDIGATSRALDGVSDEIRAAVTASLRRVFVPYADGGRVLLPAAIWIVSAKAP</sequence>
<evidence type="ECO:0000313" key="3">
    <source>
        <dbReference type="Proteomes" id="UP000646365"/>
    </source>
</evidence>
<keyword evidence="2" id="KW-0808">Transferase</keyword>
<proteinExistence type="predicted"/>
<comment type="caution">
    <text evidence="2">The sequence shown here is derived from an EMBL/GenBank/DDBJ whole genome shotgun (WGS) entry which is preliminary data.</text>
</comment>
<evidence type="ECO:0000259" key="1">
    <source>
        <dbReference type="Pfam" id="PF08241"/>
    </source>
</evidence>
<dbReference type="Pfam" id="PF08241">
    <property type="entry name" value="Methyltransf_11"/>
    <property type="match status" value="1"/>
</dbReference>
<keyword evidence="2" id="KW-0489">Methyltransferase</keyword>
<dbReference type="AlphaFoldDB" id="A0A8J2YSK5"/>
<gene>
    <name evidence="2" type="ORF">GCM10011611_13570</name>
</gene>
<feature type="domain" description="Methyltransferase type 11" evidence="1">
    <location>
        <begin position="55"/>
        <end position="152"/>
    </location>
</feature>
<dbReference type="InterPro" id="IPR013216">
    <property type="entry name" value="Methyltransf_11"/>
</dbReference>